<keyword evidence="2" id="KW-1185">Reference proteome</keyword>
<organism evidence="1 2">
    <name type="scientific">Paracoccus caeni</name>
    <dbReference type="NCBI Taxonomy" id="657651"/>
    <lineage>
        <taxon>Bacteria</taxon>
        <taxon>Pseudomonadati</taxon>
        <taxon>Pseudomonadota</taxon>
        <taxon>Alphaproteobacteria</taxon>
        <taxon>Rhodobacterales</taxon>
        <taxon>Paracoccaceae</taxon>
        <taxon>Paracoccus</taxon>
    </lineage>
</organism>
<dbReference type="RefSeq" id="WP_200686373.1">
    <property type="nucleotide sequence ID" value="NZ_JAEPRQ010000003.1"/>
</dbReference>
<dbReference type="Proteomes" id="UP000640485">
    <property type="component" value="Unassembled WGS sequence"/>
</dbReference>
<gene>
    <name evidence="1" type="ORF">JJJ17_11155</name>
</gene>
<accession>A0A934SJY7</accession>
<evidence type="ECO:0000313" key="1">
    <source>
        <dbReference type="EMBL" id="MBK4216484.1"/>
    </source>
</evidence>
<proteinExistence type="predicted"/>
<protein>
    <submittedName>
        <fullName evidence="1">Uncharacterized protein</fullName>
    </submittedName>
</protein>
<name>A0A934SJY7_9RHOB</name>
<reference evidence="1" key="1">
    <citation type="submission" date="2021-01" db="EMBL/GenBank/DDBJ databases">
        <title>Paracoccus amoyensis sp. nov., isolated from the surface seawater along the coast of Xiamen Island, China.</title>
        <authorList>
            <person name="Lyu L."/>
        </authorList>
    </citation>
    <scope>NUCLEOTIDE SEQUENCE</scope>
    <source>
        <strain evidence="1">MJ17</strain>
    </source>
</reference>
<evidence type="ECO:0000313" key="2">
    <source>
        <dbReference type="Proteomes" id="UP000640485"/>
    </source>
</evidence>
<comment type="caution">
    <text evidence="1">The sequence shown here is derived from an EMBL/GenBank/DDBJ whole genome shotgun (WGS) entry which is preliminary data.</text>
</comment>
<sequence>MTRTRHEFHPVVPGAFNGGLSRTEFYDGMVLGEADMKREQSYWQMKRRLTNRALGQGVVWGLSLHWDAKARSFTLCPGYGLSCCGDDLVVECTETVAERDLIDPCSQDFRDILKAAQGPCTDPCDTRPDAPVEAVLMLEYVECPGLPRQAFEDPCATKATGCKYSAVRETTRLRLVPPPPPPAPKPMERFCQQIAELRAMLAAEGLPPPPAPAPAPAADAAAIGAPPVAVMLSLENGSQTLKGATREELASRAGAQGTLSLAVSDSQPLVFSLTPPLGYGFLRTWEKTAQGQETSQQTIETLMELSFRESDLKAGGHMERYPLVEIAPLAGGQSYEIAYAVEARRTASAVEAVIRVVSVRRLHKVKDCGSLLRVWADRADPLCATRTLLLAAVWGWFKGLVGPAPCALPNADGTAEPDPTRAAIGWMAGWLAWRILFRIDIAESTLAASAQRCLHKLFQAWCAEFNYKGPRCDCHQHGIMLGSVLISPKGKIICFDEWKHRRYVLTGPLLTHWAGLFGLPSIDAVATRLASWICCVARAPLIPIDAAAAAAIRAQLLSADGDLRLGGRRRLNIQRLLDEGLPFGGVGVGGGGEGGAVAQPAPPAAVTKQIADANFRVLEARTDTAPVMARGPARELIREIAPAVALAELKPLGEEGAFDAVIAAMEADGVNNVDQLFALDPDLAAKKLRAGLVGSPGLEDAAAADRAVGQVFTAAQRSLEAIGTAVVAEAERRPDEELFTRSDLRQTATLGAIRKAVNVHLKGTGLSAAAVRGIATRVADRG</sequence>
<dbReference type="AlphaFoldDB" id="A0A934SJY7"/>
<dbReference type="EMBL" id="JAEPRQ010000003">
    <property type="protein sequence ID" value="MBK4216484.1"/>
    <property type="molecule type" value="Genomic_DNA"/>
</dbReference>